<evidence type="ECO:0000256" key="1">
    <source>
        <dbReference type="SAM" id="MobiDB-lite"/>
    </source>
</evidence>
<dbReference type="AlphaFoldDB" id="A0A1E7Z3L6"/>
<evidence type="ECO:0000313" key="3">
    <source>
        <dbReference type="Proteomes" id="UP000243534"/>
    </source>
</evidence>
<sequence>MQSENASANFLPALRSRYLMQMDLFNKFIEKAKQEVCKAARQTITEKISSKIPTQIDPWGELSRRYLPQNMQQYLPDSSGKDVQINAGADGVNSNAGSTNENSAFPFHL</sequence>
<gene>
    <name evidence="2" type="ORF">BBW68_01130</name>
</gene>
<feature type="compositionally biased region" description="Polar residues" evidence="1">
    <location>
        <begin position="92"/>
        <end position="103"/>
    </location>
</feature>
<accession>A0A1E7Z3L6</accession>
<protein>
    <submittedName>
        <fullName evidence="2">Uncharacterized protein</fullName>
    </submittedName>
</protein>
<proteinExistence type="predicted"/>
<dbReference type="Proteomes" id="UP000243534">
    <property type="component" value="Unassembled WGS sequence"/>
</dbReference>
<organism evidence="2 3">
    <name type="scientific">Candidatus Erwinia dacicola</name>
    <dbReference type="NCBI Taxonomy" id="252393"/>
    <lineage>
        <taxon>Bacteria</taxon>
        <taxon>Pseudomonadati</taxon>
        <taxon>Pseudomonadota</taxon>
        <taxon>Gammaproteobacteria</taxon>
        <taxon>Enterobacterales</taxon>
        <taxon>Erwiniaceae</taxon>
        <taxon>Erwinia</taxon>
    </lineage>
</organism>
<evidence type="ECO:0000313" key="2">
    <source>
        <dbReference type="EMBL" id="OFC63324.1"/>
    </source>
</evidence>
<dbReference type="EMBL" id="MAYS01000101">
    <property type="protein sequence ID" value="OFC63324.1"/>
    <property type="molecule type" value="Genomic_DNA"/>
</dbReference>
<name>A0A1E7Z3L6_9GAMM</name>
<comment type="caution">
    <text evidence="2">The sequence shown here is derived from an EMBL/GenBank/DDBJ whole genome shotgun (WGS) entry which is preliminary data.</text>
</comment>
<feature type="region of interest" description="Disordered" evidence="1">
    <location>
        <begin position="77"/>
        <end position="109"/>
    </location>
</feature>
<reference evidence="2 3" key="1">
    <citation type="submission" date="2016-07" db="EMBL/GenBank/DDBJ databases">
        <authorList>
            <person name="Yuval B."/>
        </authorList>
    </citation>
    <scope>NUCLEOTIDE SEQUENCE [LARGE SCALE GENOMIC DNA]</scope>
    <source>
        <strain evidence="2 3">IL</strain>
    </source>
</reference>